<proteinExistence type="predicted"/>
<gene>
    <name evidence="1" type="ORF">BFAG_03200</name>
</gene>
<organism evidence="1 2">
    <name type="scientific">Bacteroides fragilis 3_1_12</name>
    <dbReference type="NCBI Taxonomy" id="457424"/>
    <lineage>
        <taxon>Bacteria</taxon>
        <taxon>Pseudomonadati</taxon>
        <taxon>Bacteroidota</taxon>
        <taxon>Bacteroidia</taxon>
        <taxon>Bacteroidales</taxon>
        <taxon>Bacteroidaceae</taxon>
        <taxon>Bacteroides</taxon>
    </lineage>
</organism>
<name>A0ABN0BNU9_BACFG</name>
<accession>A0ABN0BNU9</accession>
<sequence length="39" mass="4484">MQSPAEAPPSLNEYSYFSNHDVYHYHSSPTKIVVYHLSS</sequence>
<dbReference type="EMBL" id="EQ973215">
    <property type="protein sequence ID" value="EFR54502.1"/>
    <property type="molecule type" value="Genomic_DNA"/>
</dbReference>
<evidence type="ECO:0000313" key="1">
    <source>
        <dbReference type="EMBL" id="EFR54502.1"/>
    </source>
</evidence>
<protein>
    <submittedName>
        <fullName evidence="1">Uncharacterized protein</fullName>
    </submittedName>
</protein>
<evidence type="ECO:0000313" key="2">
    <source>
        <dbReference type="Proteomes" id="UP000005101"/>
    </source>
</evidence>
<keyword evidence="2" id="KW-1185">Reference proteome</keyword>
<reference evidence="1 2" key="1">
    <citation type="submission" date="2008-12" db="EMBL/GenBank/DDBJ databases">
        <title>Annotation of Bacteroides fragilis strain 3_1_12.</title>
        <authorList>
            <consortium name="The Broad Institute Genome Sequencing Platform"/>
            <person name="Ward D."/>
            <person name="Young S.K."/>
            <person name="Kodira C.D."/>
            <person name="Zeng Q."/>
            <person name="Koehrsen M."/>
            <person name="Alvarado L."/>
            <person name="Berlin A."/>
            <person name="Borenstein D."/>
            <person name="Chen Z."/>
            <person name="Engels R."/>
            <person name="Freedman E."/>
            <person name="Gellesch M."/>
            <person name="Goldberg J."/>
            <person name="Griggs A."/>
            <person name="Gujja S."/>
            <person name="Heiman D."/>
            <person name="Hepburn T."/>
            <person name="Howarth C."/>
            <person name="Jen D."/>
            <person name="Larson L."/>
            <person name="Lewis B."/>
            <person name="Mehta T."/>
            <person name="Park D."/>
            <person name="Pearson M."/>
            <person name="Roberts A."/>
            <person name="Saif S."/>
            <person name="Shea T."/>
            <person name="Shenoy N."/>
            <person name="Sisk P."/>
            <person name="Stolte C."/>
            <person name="Sykes S."/>
            <person name="Walk T."/>
            <person name="White J."/>
            <person name="Yandava C."/>
            <person name="Allen-Vercoe E."/>
            <person name="Strauss J."/>
            <person name="Ambrose C."/>
            <person name="Lander E."/>
            <person name="Nusbaum C."/>
            <person name="Galagan J."/>
            <person name="Birren B."/>
        </authorList>
    </citation>
    <scope>NUCLEOTIDE SEQUENCE [LARGE SCALE GENOMIC DNA]</scope>
    <source>
        <strain evidence="1 2">3_1_12</strain>
    </source>
</reference>
<dbReference type="Proteomes" id="UP000005101">
    <property type="component" value="Unassembled WGS sequence"/>
</dbReference>